<dbReference type="Ensembl" id="ENSAOCT00000022029.2">
    <property type="protein sequence ID" value="ENSAOCP00000013860.2"/>
    <property type="gene ID" value="ENSAOCG00000018449.2"/>
</dbReference>
<reference evidence="1" key="2">
    <citation type="submission" date="2025-08" db="UniProtKB">
        <authorList>
            <consortium name="Ensembl"/>
        </authorList>
    </citation>
    <scope>IDENTIFICATION</scope>
</reference>
<protein>
    <submittedName>
        <fullName evidence="1">Uncharacterized protein</fullName>
    </submittedName>
</protein>
<accession>A0A3Q1BI51</accession>
<sequence>TSIFNGHILCCSDFCHKFFSSVGNDTITEQPWWIVLCLSPVVVTEAEGQHFSRNSHIGNLAWKTTCAAIGAGSTQPR</sequence>
<proteinExistence type="predicted"/>
<dbReference type="Proteomes" id="UP001501940">
    <property type="component" value="Chromosome 11"/>
</dbReference>
<keyword evidence="2" id="KW-1185">Reference proteome</keyword>
<organism evidence="1 2">
    <name type="scientific">Amphiprion ocellaris</name>
    <name type="common">Clown anemonefish</name>
    <dbReference type="NCBI Taxonomy" id="80972"/>
    <lineage>
        <taxon>Eukaryota</taxon>
        <taxon>Metazoa</taxon>
        <taxon>Chordata</taxon>
        <taxon>Craniata</taxon>
        <taxon>Vertebrata</taxon>
        <taxon>Euteleostomi</taxon>
        <taxon>Actinopterygii</taxon>
        <taxon>Neopterygii</taxon>
        <taxon>Teleostei</taxon>
        <taxon>Neoteleostei</taxon>
        <taxon>Acanthomorphata</taxon>
        <taxon>Ovalentaria</taxon>
        <taxon>Pomacentridae</taxon>
        <taxon>Amphiprion</taxon>
    </lineage>
</organism>
<reference evidence="1 2" key="1">
    <citation type="submission" date="2022-01" db="EMBL/GenBank/DDBJ databases">
        <title>A chromosome-scale genome assembly of the false clownfish, Amphiprion ocellaris.</title>
        <authorList>
            <person name="Ryu T."/>
        </authorList>
    </citation>
    <scope>NUCLEOTIDE SEQUENCE [LARGE SCALE GENOMIC DNA]</scope>
</reference>
<evidence type="ECO:0000313" key="2">
    <source>
        <dbReference type="Proteomes" id="UP001501940"/>
    </source>
</evidence>
<evidence type="ECO:0000313" key="1">
    <source>
        <dbReference type="Ensembl" id="ENSAOCP00000013860.2"/>
    </source>
</evidence>
<reference evidence="1" key="3">
    <citation type="submission" date="2025-09" db="UniProtKB">
        <authorList>
            <consortium name="Ensembl"/>
        </authorList>
    </citation>
    <scope>IDENTIFICATION</scope>
</reference>
<name>A0A3Q1BI51_AMPOC</name>
<dbReference type="AlphaFoldDB" id="A0A3Q1BI51"/>